<evidence type="ECO:0000313" key="5">
    <source>
        <dbReference type="Proteomes" id="UP001521116"/>
    </source>
</evidence>
<dbReference type="PROSITE" id="PS50118">
    <property type="entry name" value="HMG_BOX_2"/>
    <property type="match status" value="1"/>
</dbReference>
<dbReference type="Gene3D" id="1.10.30.10">
    <property type="entry name" value="High mobility group box domain"/>
    <property type="match status" value="1"/>
</dbReference>
<dbReference type="InterPro" id="IPR009071">
    <property type="entry name" value="HMG_box_dom"/>
</dbReference>
<feature type="domain" description="HMG box" evidence="3">
    <location>
        <begin position="194"/>
        <end position="263"/>
    </location>
</feature>
<sequence>MGRPRKEDKQKETAELMISVEDFARTRDSRTHLSSMPASAFLPSAQARQARAGLSDMSRQLQELIAAIPLVLAQLRLYPDPQFFLQVVTGLTTLQTAVSDLLRSYLKHTNSVLGSTPYRLDTFGISNPLNNNEILAGALRDSPPAVAGPSTTAAPQPALAPAPAAAAPAPAEEEPVKKGRKPKKEKKERDPNEPKRPLTIYFLFAAHARPIVKSDLGPDATPGTVEEEIKKRWRELPEEDKDAWKEIYAQNREEYKVKIDAYKKERNAAVGNAKSSAVDENGDVDMAEDAATAAGADADETSETTSEESEKEPTPPPKAPTPPVESKTPKTKRRKTAKENGAVAASSAAAPAHAASPIPLPSHPKPVESTPLAKSKPERKSKKDEPPKEASEEPAKKKRGRKSKGAEELAVAADAEPAVEAPAPEKKNKRKRKSDAVAA</sequence>
<dbReference type="SUPFAM" id="SSF47095">
    <property type="entry name" value="HMG-box"/>
    <property type="match status" value="1"/>
</dbReference>
<evidence type="ECO:0000313" key="4">
    <source>
        <dbReference type="EMBL" id="KAL1618057.1"/>
    </source>
</evidence>
<feature type="compositionally biased region" description="Acidic residues" evidence="2">
    <location>
        <begin position="297"/>
        <end position="310"/>
    </location>
</feature>
<gene>
    <name evidence="4" type="primary">HMO1</name>
    <name evidence="4" type="ORF">SLS56_010725</name>
</gene>
<dbReference type="PANTHER" id="PTHR46912">
    <property type="entry name" value="HIGH MOBILITY GROUP B PROTEIN 13"/>
    <property type="match status" value="1"/>
</dbReference>
<reference evidence="4 5" key="1">
    <citation type="submission" date="2024-02" db="EMBL/GenBank/DDBJ databases">
        <title>De novo assembly and annotation of 12 fungi associated with fruit tree decline syndrome in Ontario, Canada.</title>
        <authorList>
            <person name="Sulman M."/>
            <person name="Ellouze W."/>
            <person name="Ilyukhin E."/>
        </authorList>
    </citation>
    <scope>NUCLEOTIDE SEQUENCE [LARGE SCALE GENOMIC DNA]</scope>
    <source>
        <strain evidence="4 5">M1-105</strain>
    </source>
</reference>
<dbReference type="PANTHER" id="PTHR46912:SF1">
    <property type="entry name" value="HIGH MOBILITY GROUP B PROTEIN 13"/>
    <property type="match status" value="1"/>
</dbReference>
<evidence type="ECO:0000256" key="1">
    <source>
        <dbReference type="PROSITE-ProRule" id="PRU00267"/>
    </source>
</evidence>
<evidence type="ECO:0000256" key="2">
    <source>
        <dbReference type="SAM" id="MobiDB-lite"/>
    </source>
</evidence>
<name>A0ABR3SEK1_9PEZI</name>
<accession>A0ABR3SEK1</accession>
<dbReference type="Pfam" id="PF00505">
    <property type="entry name" value="HMG_box"/>
    <property type="match status" value="1"/>
</dbReference>
<feature type="compositionally biased region" description="Basic and acidic residues" evidence="2">
    <location>
        <begin position="375"/>
        <end position="395"/>
    </location>
</feature>
<proteinExistence type="predicted"/>
<feature type="region of interest" description="Disordered" evidence="2">
    <location>
        <begin position="140"/>
        <end position="196"/>
    </location>
</feature>
<feature type="region of interest" description="Disordered" evidence="2">
    <location>
        <begin position="266"/>
        <end position="439"/>
    </location>
</feature>
<dbReference type="InterPro" id="IPR044601">
    <property type="entry name" value="HMGB6/HMGB13"/>
</dbReference>
<dbReference type="SMART" id="SM00398">
    <property type="entry name" value="HMG"/>
    <property type="match status" value="1"/>
</dbReference>
<feature type="compositionally biased region" description="Low complexity" evidence="2">
    <location>
        <begin position="408"/>
        <end position="422"/>
    </location>
</feature>
<dbReference type="InterPro" id="IPR036910">
    <property type="entry name" value="HMG_box_dom_sf"/>
</dbReference>
<dbReference type="EMBL" id="JAJVDC020000217">
    <property type="protein sequence ID" value="KAL1618057.1"/>
    <property type="molecule type" value="Genomic_DNA"/>
</dbReference>
<organism evidence="4 5">
    <name type="scientific">Neofusicoccum ribis</name>
    <dbReference type="NCBI Taxonomy" id="45134"/>
    <lineage>
        <taxon>Eukaryota</taxon>
        <taxon>Fungi</taxon>
        <taxon>Dikarya</taxon>
        <taxon>Ascomycota</taxon>
        <taxon>Pezizomycotina</taxon>
        <taxon>Dothideomycetes</taxon>
        <taxon>Dothideomycetes incertae sedis</taxon>
        <taxon>Botryosphaeriales</taxon>
        <taxon>Botryosphaeriaceae</taxon>
        <taxon>Neofusicoccum</taxon>
    </lineage>
</organism>
<comment type="caution">
    <text evidence="4">The sequence shown here is derived from an EMBL/GenBank/DDBJ whole genome shotgun (WGS) entry which is preliminary data.</text>
</comment>
<keyword evidence="1" id="KW-0238">DNA-binding</keyword>
<evidence type="ECO:0000259" key="3">
    <source>
        <dbReference type="PROSITE" id="PS50118"/>
    </source>
</evidence>
<feature type="compositionally biased region" description="Low complexity" evidence="2">
    <location>
        <begin position="153"/>
        <end position="170"/>
    </location>
</feature>
<feature type="compositionally biased region" description="Low complexity" evidence="2">
    <location>
        <begin position="342"/>
        <end position="357"/>
    </location>
</feature>
<dbReference type="Proteomes" id="UP001521116">
    <property type="component" value="Unassembled WGS sequence"/>
</dbReference>
<keyword evidence="1" id="KW-0539">Nucleus</keyword>
<feature type="compositionally biased region" description="Pro residues" evidence="2">
    <location>
        <begin position="314"/>
        <end position="323"/>
    </location>
</feature>
<feature type="DNA-binding region" description="HMG box" evidence="1">
    <location>
        <begin position="194"/>
        <end position="263"/>
    </location>
</feature>
<protein>
    <submittedName>
        <fullName evidence="4">High mobility group protein</fullName>
    </submittedName>
</protein>
<feature type="compositionally biased region" description="Basic and acidic residues" evidence="2">
    <location>
        <begin position="185"/>
        <end position="196"/>
    </location>
</feature>
<keyword evidence="5" id="KW-1185">Reference proteome</keyword>